<dbReference type="InterPro" id="IPR011047">
    <property type="entry name" value="Quinoprotein_ADH-like_sf"/>
</dbReference>
<accession>A0A1W1BW48</accession>
<protein>
    <submittedName>
        <fullName evidence="1">Putative lipoprotein</fullName>
    </submittedName>
</protein>
<dbReference type="AlphaFoldDB" id="A0A1W1BW48"/>
<keyword evidence="1" id="KW-0449">Lipoprotein</keyword>
<evidence type="ECO:0000313" key="1">
    <source>
        <dbReference type="EMBL" id="SFV57687.1"/>
    </source>
</evidence>
<organism evidence="1">
    <name type="scientific">hydrothermal vent metagenome</name>
    <dbReference type="NCBI Taxonomy" id="652676"/>
    <lineage>
        <taxon>unclassified sequences</taxon>
        <taxon>metagenomes</taxon>
        <taxon>ecological metagenomes</taxon>
    </lineage>
</organism>
<dbReference type="PROSITE" id="PS51257">
    <property type="entry name" value="PROKAR_LIPOPROTEIN"/>
    <property type="match status" value="1"/>
</dbReference>
<name>A0A1W1BW48_9ZZZZ</name>
<reference evidence="1" key="1">
    <citation type="submission" date="2016-10" db="EMBL/GenBank/DDBJ databases">
        <authorList>
            <person name="de Groot N.N."/>
        </authorList>
    </citation>
    <scope>NUCLEOTIDE SEQUENCE</scope>
</reference>
<gene>
    <name evidence="1" type="ORF">MNB_SV-12-1416</name>
</gene>
<dbReference type="Gene3D" id="2.130.10.10">
    <property type="entry name" value="YVTN repeat-like/Quinoprotein amine dehydrogenase"/>
    <property type="match status" value="1"/>
</dbReference>
<sequence length="333" mass="37664">MYSKILLLSFIALLFLSGCGSKQYYTPENPIASSSFTSSDEIISFSRDGATMSSGKVLTSTEELKLNLKDGYSFINKRVGSIIVADREGNCRVIRDGKTREAKFAKALIAGTMVGDDALVYILKDNNFGVYDFSKKSIIYNNKAEKVFSIDTRVANPIQIDNLVIIPLLNGKLSILDLKTLKISKEIFVSTESFLNNIIFLKRLKNSLISATPHKVIAYSNKGKREFEREISEVILDNNELFVFSKDGRIFRLDESLTIQDEKKFKFAHFSVATVYKDRVYALDKQGYLIVSNKNFTKHSVYEFPEVEGYSFVSNGKLYYDGNRIDLDTLGYN</sequence>
<dbReference type="InterPro" id="IPR015943">
    <property type="entry name" value="WD40/YVTN_repeat-like_dom_sf"/>
</dbReference>
<dbReference type="SUPFAM" id="SSF50998">
    <property type="entry name" value="Quinoprotein alcohol dehydrogenase-like"/>
    <property type="match status" value="1"/>
</dbReference>
<proteinExistence type="predicted"/>
<dbReference type="EMBL" id="FPHE01000080">
    <property type="protein sequence ID" value="SFV57687.1"/>
    <property type="molecule type" value="Genomic_DNA"/>
</dbReference>